<evidence type="ECO:0000259" key="3">
    <source>
        <dbReference type="Pfam" id="PF10342"/>
    </source>
</evidence>
<evidence type="ECO:0000256" key="1">
    <source>
        <dbReference type="ARBA" id="ARBA00022729"/>
    </source>
</evidence>
<dbReference type="Pfam" id="PF10342">
    <property type="entry name" value="Kre9_KNH"/>
    <property type="match status" value="1"/>
</dbReference>
<dbReference type="AlphaFoldDB" id="M7TYU1"/>
<feature type="domain" description="Yeast cell wall synthesis Kre9/Knh1-like N-terminal" evidence="3">
    <location>
        <begin position="28"/>
        <end position="98"/>
    </location>
</feature>
<dbReference type="Proteomes" id="UP000012174">
    <property type="component" value="Unassembled WGS sequence"/>
</dbReference>
<name>M7TYU1_EUTLA</name>
<evidence type="ECO:0000256" key="2">
    <source>
        <dbReference type="SAM" id="SignalP"/>
    </source>
</evidence>
<evidence type="ECO:0000313" key="4">
    <source>
        <dbReference type="EMBL" id="EMR71860.1"/>
    </source>
</evidence>
<feature type="chain" id="PRO_5004086266" description="Yeast cell wall synthesis Kre9/Knh1-like N-terminal domain-containing protein" evidence="2">
    <location>
        <begin position="24"/>
        <end position="143"/>
    </location>
</feature>
<feature type="signal peptide" evidence="2">
    <location>
        <begin position="1"/>
        <end position="23"/>
    </location>
</feature>
<dbReference type="KEGG" id="ela:UCREL1_1081"/>
<proteinExistence type="predicted"/>
<keyword evidence="5" id="KW-1185">Reference proteome</keyword>
<keyword evidence="1 2" id="KW-0732">Signal</keyword>
<sequence>MQIPTLFTTWVLVASTLATGGLTLSITSPGTSDIVQVGSPFTIKWDTDYPGKVEGNDGKVDVTLLGGNNPSTLQPCGSLTGPVGIKNVGSMQWDVSDHKPLDGQPWDCTDAWKNVYGNTIFGIRIQVLGLEPVYYSVPFKITP</sequence>
<dbReference type="OrthoDB" id="2260257at2759"/>
<dbReference type="InterPro" id="IPR018466">
    <property type="entry name" value="Kre9/Knh1-like_N"/>
</dbReference>
<gene>
    <name evidence="4" type="ORF">UCREL1_1081</name>
</gene>
<protein>
    <recommendedName>
        <fullName evidence="3">Yeast cell wall synthesis Kre9/Knh1-like N-terminal domain-containing protein</fullName>
    </recommendedName>
</protein>
<dbReference type="EMBL" id="KB705564">
    <property type="protein sequence ID" value="EMR71860.1"/>
    <property type="molecule type" value="Genomic_DNA"/>
</dbReference>
<dbReference type="HOGENOM" id="CLU_1906739_0_0_1"/>
<reference evidence="5" key="1">
    <citation type="journal article" date="2013" name="Genome Announc.">
        <title>Draft genome sequence of the grapevine dieback fungus Eutypa lata UCR-EL1.</title>
        <authorList>
            <person name="Blanco-Ulate B."/>
            <person name="Rolshausen P.E."/>
            <person name="Cantu D."/>
        </authorList>
    </citation>
    <scope>NUCLEOTIDE SEQUENCE [LARGE SCALE GENOMIC DNA]</scope>
    <source>
        <strain evidence="5">UCR-EL1</strain>
    </source>
</reference>
<accession>M7TYU1</accession>
<organism evidence="4 5">
    <name type="scientific">Eutypa lata (strain UCR-EL1)</name>
    <name type="common">Grapevine dieback disease fungus</name>
    <name type="synonym">Eutypa armeniacae</name>
    <dbReference type="NCBI Taxonomy" id="1287681"/>
    <lineage>
        <taxon>Eukaryota</taxon>
        <taxon>Fungi</taxon>
        <taxon>Dikarya</taxon>
        <taxon>Ascomycota</taxon>
        <taxon>Pezizomycotina</taxon>
        <taxon>Sordariomycetes</taxon>
        <taxon>Xylariomycetidae</taxon>
        <taxon>Xylariales</taxon>
        <taxon>Diatrypaceae</taxon>
        <taxon>Eutypa</taxon>
    </lineage>
</organism>
<evidence type="ECO:0000313" key="5">
    <source>
        <dbReference type="Proteomes" id="UP000012174"/>
    </source>
</evidence>